<feature type="binding site" evidence="11">
    <location>
        <position position="90"/>
    </location>
    <ligand>
        <name>glycerol</name>
        <dbReference type="ChEBI" id="CHEBI:17754"/>
    </ligand>
</feature>
<evidence type="ECO:0000256" key="10">
    <source>
        <dbReference type="ARBA" id="ARBA00063665"/>
    </source>
</evidence>
<comment type="similarity">
    <text evidence="2 11 12">Belongs to the FGGY kinase family.</text>
</comment>
<accession>A0A0R1LQ78</accession>
<feature type="binding site" evidence="11">
    <location>
        <position position="24"/>
    </location>
    <ligand>
        <name>ADP</name>
        <dbReference type="ChEBI" id="CHEBI:456216"/>
    </ligand>
</feature>
<feature type="binding site" evidence="11">
    <location>
        <position position="274"/>
    </location>
    <ligand>
        <name>ADP</name>
        <dbReference type="ChEBI" id="CHEBI:456216"/>
    </ligand>
</feature>
<dbReference type="HAMAP" id="MF_00186">
    <property type="entry name" value="Glycerol_kin"/>
    <property type="match status" value="1"/>
</dbReference>
<dbReference type="CDD" id="cd07786">
    <property type="entry name" value="FGGY_EcGK_like"/>
    <property type="match status" value="1"/>
</dbReference>
<feature type="binding site" evidence="11">
    <location>
        <position position="20"/>
    </location>
    <ligand>
        <name>ATP</name>
        <dbReference type="ChEBI" id="CHEBI:30616"/>
    </ligand>
</feature>
<dbReference type="STRING" id="1423776.FD04_GL001005"/>
<comment type="activity regulation">
    <text evidence="11">Activated by phosphorylation and inhibited by fructose 1,6-bisphosphate (FBP).</text>
</comment>
<evidence type="ECO:0000259" key="14">
    <source>
        <dbReference type="Pfam" id="PF02782"/>
    </source>
</evidence>
<dbReference type="InterPro" id="IPR005999">
    <property type="entry name" value="Glycerol_kin"/>
</dbReference>
<feature type="binding site" evidence="11">
    <location>
        <position position="252"/>
    </location>
    <ligand>
        <name>glycerol</name>
        <dbReference type="ChEBI" id="CHEBI:17754"/>
    </ligand>
</feature>
<comment type="catalytic activity">
    <reaction evidence="8 11">
        <text>glycerol + ATP = sn-glycerol 3-phosphate + ADP + H(+)</text>
        <dbReference type="Rhea" id="RHEA:21644"/>
        <dbReference type="ChEBI" id="CHEBI:15378"/>
        <dbReference type="ChEBI" id="CHEBI:17754"/>
        <dbReference type="ChEBI" id="CHEBI:30616"/>
        <dbReference type="ChEBI" id="CHEBI:57597"/>
        <dbReference type="ChEBI" id="CHEBI:456216"/>
        <dbReference type="EC" id="2.7.1.30"/>
    </reaction>
</comment>
<evidence type="ECO:0000256" key="7">
    <source>
        <dbReference type="ARBA" id="ARBA00022840"/>
    </source>
</evidence>
<feature type="binding site" evidence="11">
    <location>
        <position position="142"/>
    </location>
    <ligand>
        <name>glycerol</name>
        <dbReference type="ChEBI" id="CHEBI:17754"/>
    </ligand>
</feature>
<feature type="binding site" evidence="11">
    <location>
        <position position="321"/>
    </location>
    <ligand>
        <name>ATP</name>
        <dbReference type="ChEBI" id="CHEBI:30616"/>
    </ligand>
</feature>
<sequence length="509" mass="56085">MIGDFTMNDEQYIMAIDEGTTSARAILFNQSGQIVGQAQREFTQFFPKPGWVEHDANEIWSAVQSVISDAVINAKVPPYKVRGIGITNQRETTIVWDKVTGEPVFHAVVWQSKQTSDIANRLKDEGYADLIHQKTGLVIDSYFSATKIMWILENVPGVRERAEKGELLFGTIDTWILWKLTGGHVHATDYSNASRTMLFNIHDLKWDQEILDLLNIPASLLPEVHPSSYTYGYTAGFTFFGIQVPIAGIAGDQQSALFGQTAFEKGSVKNTYGTGAFIIMNTGDQPTLSDKGLLTTIAYGINGEVTYALEGSIFVAGSAVQWLRDGMRLFKHASESEQMAVDAKTTNDVYVVPAFTGLGAPYWDQDVRGAVFGLTRGTTREQFIRATLEAIAYQTRDVVDTMTSDTGMAIQTLSVDGGAANNDFLMQFQADILNTHIQRAAIAETTALGAAYLAGLAVGFWKDMAEIKQLHQLGEGFDPKFDDAKRETCYSGWQAAVKATQLFKPKQQL</sequence>
<feature type="binding site" evidence="11">
    <location>
        <position position="91"/>
    </location>
    <ligand>
        <name>glycerol</name>
        <dbReference type="ChEBI" id="CHEBI:17754"/>
    </ligand>
</feature>
<comment type="subunit">
    <text evidence="10 11">Homotetramer and homodimer (in equilibrium).</text>
</comment>
<feature type="binding site" evidence="11">
    <location>
        <position position="20"/>
    </location>
    <ligand>
        <name>sn-glycerol 3-phosphate</name>
        <dbReference type="ChEBI" id="CHEBI:57597"/>
    </ligand>
</feature>
<reference evidence="15 16" key="1">
    <citation type="journal article" date="2015" name="Genome Announc.">
        <title>Expanding the biotechnology potential of lactobacilli through comparative genomics of 213 strains and associated genera.</title>
        <authorList>
            <person name="Sun Z."/>
            <person name="Harris H.M."/>
            <person name="McCann A."/>
            <person name="Guo C."/>
            <person name="Argimon S."/>
            <person name="Zhang W."/>
            <person name="Yang X."/>
            <person name="Jeffery I.B."/>
            <person name="Cooney J.C."/>
            <person name="Kagawa T.F."/>
            <person name="Liu W."/>
            <person name="Song Y."/>
            <person name="Salvetti E."/>
            <person name="Wrobel A."/>
            <person name="Rasinkangas P."/>
            <person name="Parkhill J."/>
            <person name="Rea M.C."/>
            <person name="O'Sullivan O."/>
            <person name="Ritari J."/>
            <person name="Douillard F.P."/>
            <person name="Paul Ross R."/>
            <person name="Yang R."/>
            <person name="Briner A.E."/>
            <person name="Felis G.E."/>
            <person name="de Vos W.M."/>
            <person name="Barrangou R."/>
            <person name="Klaenhammer T.R."/>
            <person name="Caufield P.W."/>
            <person name="Cui Y."/>
            <person name="Zhang H."/>
            <person name="O'Toole P.W."/>
        </authorList>
    </citation>
    <scope>NUCLEOTIDE SEQUENCE [LARGE SCALE GENOMIC DNA]</scope>
    <source>
        <strain evidence="15 16">DSM 19909</strain>
    </source>
</reference>
<dbReference type="EC" id="2.7.1.30" evidence="11"/>
<proteinExistence type="inferred from homology"/>
<keyword evidence="5 11" id="KW-0418">Kinase</keyword>
<keyword evidence="7 11" id="KW-0067">ATP-binding</keyword>
<evidence type="ECO:0000313" key="16">
    <source>
        <dbReference type="Proteomes" id="UP000051160"/>
    </source>
</evidence>
<dbReference type="PIRSF" id="PIRSF000538">
    <property type="entry name" value="GlpK"/>
    <property type="match status" value="1"/>
</dbReference>
<dbReference type="AlphaFoldDB" id="A0A0R1LQ78"/>
<feature type="binding site" evidence="11">
    <location>
        <position position="142"/>
    </location>
    <ligand>
        <name>sn-glycerol 3-phosphate</name>
        <dbReference type="ChEBI" id="CHEBI:57597"/>
    </ligand>
</feature>
<comment type="caution">
    <text evidence="11">Lacks conserved residue(s) required for the propagation of feature annotation.</text>
</comment>
<evidence type="ECO:0000256" key="12">
    <source>
        <dbReference type="RuleBase" id="RU003733"/>
    </source>
</evidence>
<evidence type="ECO:0000256" key="8">
    <source>
        <dbReference type="ARBA" id="ARBA00052101"/>
    </source>
</evidence>
<dbReference type="EMBL" id="AZEE01000028">
    <property type="protein sequence ID" value="KRK98028.1"/>
    <property type="molecule type" value="Genomic_DNA"/>
</dbReference>
<dbReference type="InterPro" id="IPR000577">
    <property type="entry name" value="Carb_kinase_FGGY"/>
</dbReference>
<comment type="caution">
    <text evidence="15">The sequence shown here is derived from an EMBL/GenBank/DDBJ whole genome shotgun (WGS) entry which is preliminary data.</text>
</comment>
<dbReference type="SUPFAM" id="SSF53067">
    <property type="entry name" value="Actin-like ATPase domain"/>
    <property type="match status" value="2"/>
</dbReference>
<evidence type="ECO:0000256" key="1">
    <source>
        <dbReference type="ARBA" id="ARBA00005190"/>
    </source>
</evidence>
<gene>
    <name evidence="11" type="primary">glpK</name>
    <name evidence="15" type="ORF">FD04_GL001005</name>
</gene>
<dbReference type="GO" id="GO:0019563">
    <property type="term" value="P:glycerol catabolic process"/>
    <property type="evidence" value="ECO:0007669"/>
    <property type="project" value="UniProtKB-UniRule"/>
</dbReference>
<keyword evidence="4 11" id="KW-0547">Nucleotide-binding</keyword>
<dbReference type="FunFam" id="3.30.420.40:FF:000007">
    <property type="entry name" value="Glycerol kinase"/>
    <property type="match status" value="1"/>
</dbReference>
<dbReference type="PATRIC" id="fig|1423776.4.peg.1014"/>
<dbReference type="NCBIfam" id="TIGR01311">
    <property type="entry name" value="glycerol_kin"/>
    <property type="match status" value="1"/>
</dbReference>
<dbReference type="Pfam" id="PF00370">
    <property type="entry name" value="FGGY_N"/>
    <property type="match status" value="1"/>
</dbReference>
<dbReference type="PANTHER" id="PTHR10196:SF69">
    <property type="entry name" value="GLYCEROL KINASE"/>
    <property type="match status" value="1"/>
</dbReference>
<feature type="domain" description="Carbohydrate kinase FGGY C-terminal" evidence="14">
    <location>
        <begin position="269"/>
        <end position="457"/>
    </location>
</feature>
<evidence type="ECO:0000259" key="13">
    <source>
        <dbReference type="Pfam" id="PF00370"/>
    </source>
</evidence>
<evidence type="ECO:0000256" key="4">
    <source>
        <dbReference type="ARBA" id="ARBA00022741"/>
    </source>
</evidence>
<feature type="binding site" evidence="11">
    <location>
        <position position="90"/>
    </location>
    <ligand>
        <name>sn-glycerol 3-phosphate</name>
        <dbReference type="ChEBI" id="CHEBI:57597"/>
    </ligand>
</feature>
<organism evidence="15 16">
    <name type="scientific">Secundilactobacillus odoratitofui DSM 19909 = JCM 15043</name>
    <dbReference type="NCBI Taxonomy" id="1423776"/>
    <lineage>
        <taxon>Bacteria</taxon>
        <taxon>Bacillati</taxon>
        <taxon>Bacillota</taxon>
        <taxon>Bacilli</taxon>
        <taxon>Lactobacillales</taxon>
        <taxon>Lactobacillaceae</taxon>
        <taxon>Secundilactobacillus</taxon>
    </lineage>
</organism>
<feature type="binding site" evidence="11">
    <location>
        <position position="20"/>
    </location>
    <ligand>
        <name>ADP</name>
        <dbReference type="ChEBI" id="CHEBI:456216"/>
    </ligand>
</feature>
<dbReference type="GO" id="GO:0004370">
    <property type="term" value="F:glycerol kinase activity"/>
    <property type="evidence" value="ECO:0007669"/>
    <property type="project" value="UniProtKB-UniRule"/>
</dbReference>
<evidence type="ECO:0000256" key="5">
    <source>
        <dbReference type="ARBA" id="ARBA00022777"/>
    </source>
</evidence>
<evidence type="ECO:0000256" key="2">
    <source>
        <dbReference type="ARBA" id="ARBA00009156"/>
    </source>
</evidence>
<dbReference type="PANTHER" id="PTHR10196">
    <property type="entry name" value="SUGAR KINASE"/>
    <property type="match status" value="1"/>
</dbReference>
<dbReference type="PROSITE" id="PS00933">
    <property type="entry name" value="FGGY_KINASES_1"/>
    <property type="match status" value="1"/>
</dbReference>
<feature type="binding site" evidence="11">
    <location>
        <position position="317"/>
    </location>
    <ligand>
        <name>ADP</name>
        <dbReference type="ChEBI" id="CHEBI:456216"/>
    </ligand>
</feature>
<feature type="binding site" evidence="11">
    <location>
        <position position="418"/>
    </location>
    <ligand>
        <name>ATP</name>
        <dbReference type="ChEBI" id="CHEBI:30616"/>
    </ligand>
</feature>
<comment type="pathway">
    <text evidence="1 11">Polyol metabolism; glycerol degradation via glycerol kinase pathway; sn-glycerol 3-phosphate from glycerol: step 1/1.</text>
</comment>
<feature type="binding site" evidence="11">
    <location>
        <position position="22"/>
    </location>
    <ligand>
        <name>ATP</name>
        <dbReference type="ChEBI" id="CHEBI:30616"/>
    </ligand>
</feature>
<keyword evidence="16" id="KW-1185">Reference proteome</keyword>
<feature type="binding site" evidence="11">
    <location>
        <position position="252"/>
    </location>
    <ligand>
        <name>sn-glycerol 3-phosphate</name>
        <dbReference type="ChEBI" id="CHEBI:57597"/>
    </ligand>
</feature>
<dbReference type="InterPro" id="IPR043129">
    <property type="entry name" value="ATPase_NBD"/>
</dbReference>
<dbReference type="PROSITE" id="PS00445">
    <property type="entry name" value="FGGY_KINASES_2"/>
    <property type="match status" value="1"/>
</dbReference>
<evidence type="ECO:0000256" key="11">
    <source>
        <dbReference type="HAMAP-Rule" id="MF_00186"/>
    </source>
</evidence>
<feature type="domain" description="Carbohydrate kinase FGGY N-terminal" evidence="13">
    <location>
        <begin position="12"/>
        <end position="259"/>
    </location>
</feature>
<feature type="binding site" evidence="11">
    <location>
        <position position="422"/>
    </location>
    <ligand>
        <name>ADP</name>
        <dbReference type="ChEBI" id="CHEBI:456216"/>
    </ligand>
</feature>
<dbReference type="UniPathway" id="UPA00618">
    <property type="reaction ID" value="UER00672"/>
</dbReference>
<evidence type="ECO:0000313" key="15">
    <source>
        <dbReference type="EMBL" id="KRK98028.1"/>
    </source>
</evidence>
<protein>
    <recommendedName>
        <fullName evidence="11">Glycerol kinase</fullName>
        <ecNumber evidence="11">2.7.1.30</ecNumber>
    </recommendedName>
    <alternativeName>
        <fullName evidence="11">ATP:glycerol 3-phosphotransferase</fullName>
    </alternativeName>
    <alternativeName>
        <fullName evidence="11">Glycerokinase</fullName>
        <shortName evidence="11">GK</shortName>
    </alternativeName>
</protein>
<evidence type="ECO:0000256" key="3">
    <source>
        <dbReference type="ARBA" id="ARBA00022679"/>
    </source>
</evidence>
<evidence type="ECO:0000256" key="6">
    <source>
        <dbReference type="ARBA" id="ARBA00022798"/>
    </source>
</evidence>
<dbReference type="GO" id="GO:0005829">
    <property type="term" value="C:cytosol"/>
    <property type="evidence" value="ECO:0007669"/>
    <property type="project" value="TreeGrafter"/>
</dbReference>
<evidence type="ECO:0000256" key="9">
    <source>
        <dbReference type="ARBA" id="ARBA00054633"/>
    </source>
</evidence>
<dbReference type="InterPro" id="IPR018484">
    <property type="entry name" value="FGGY_N"/>
</dbReference>
<name>A0A0R1LQ78_9LACO</name>
<dbReference type="GO" id="GO:0006072">
    <property type="term" value="P:glycerol-3-phosphate metabolic process"/>
    <property type="evidence" value="ECO:0007669"/>
    <property type="project" value="InterPro"/>
</dbReference>
<dbReference type="FunFam" id="3.30.420.40:FF:000008">
    <property type="entry name" value="Glycerol kinase"/>
    <property type="match status" value="1"/>
</dbReference>
<feature type="binding site" evidence="11">
    <location>
        <position position="253"/>
    </location>
    <ligand>
        <name>glycerol</name>
        <dbReference type="ChEBI" id="CHEBI:17754"/>
    </ligand>
</feature>
<dbReference type="NCBIfam" id="NF000756">
    <property type="entry name" value="PRK00047.1"/>
    <property type="match status" value="1"/>
</dbReference>
<dbReference type="GO" id="GO:0005524">
    <property type="term" value="F:ATP binding"/>
    <property type="evidence" value="ECO:0007669"/>
    <property type="project" value="UniProtKB-UniRule"/>
</dbReference>
<dbReference type="Gene3D" id="3.30.420.40">
    <property type="match status" value="2"/>
</dbReference>
<keyword evidence="3 11" id="KW-0808">Transferase</keyword>
<feature type="binding site" evidence="11">
    <location>
        <position position="274"/>
    </location>
    <ligand>
        <name>ATP</name>
        <dbReference type="ChEBI" id="CHEBI:30616"/>
    </ligand>
</feature>
<dbReference type="Proteomes" id="UP000051160">
    <property type="component" value="Unassembled WGS sequence"/>
</dbReference>
<dbReference type="InterPro" id="IPR018485">
    <property type="entry name" value="FGGY_C"/>
</dbReference>
<comment type="function">
    <text evidence="9 11">Key enzyme in the regulation of glycerol uptake and metabolism. Catalyzes the phosphorylation of glycerol to yield sn-glycerol 3-phosphate.</text>
</comment>
<dbReference type="InterPro" id="IPR018483">
    <property type="entry name" value="Carb_kinase_FGGY_CS"/>
</dbReference>
<feature type="binding site" evidence="11">
    <location>
        <position position="418"/>
    </location>
    <ligand>
        <name>ADP</name>
        <dbReference type="ChEBI" id="CHEBI:456216"/>
    </ligand>
</feature>
<feature type="binding site" evidence="11">
    <location>
        <position position="91"/>
    </location>
    <ligand>
        <name>sn-glycerol 3-phosphate</name>
        <dbReference type="ChEBI" id="CHEBI:57597"/>
    </ligand>
</feature>
<keyword evidence="6 11" id="KW-0319">Glycerol metabolism</keyword>
<feature type="binding site" evidence="11">
    <location>
        <position position="21"/>
    </location>
    <ligand>
        <name>ATP</name>
        <dbReference type="ChEBI" id="CHEBI:30616"/>
    </ligand>
</feature>
<dbReference type="Pfam" id="PF02782">
    <property type="entry name" value="FGGY_C"/>
    <property type="match status" value="1"/>
</dbReference>
<feature type="binding site" evidence="11">
    <location>
        <position position="317"/>
    </location>
    <ligand>
        <name>ATP</name>
        <dbReference type="ChEBI" id="CHEBI:30616"/>
    </ligand>
</feature>